<feature type="transmembrane region" description="Helical" evidence="1">
    <location>
        <begin position="41"/>
        <end position="63"/>
    </location>
</feature>
<dbReference type="Proteomes" id="UP000679284">
    <property type="component" value="Chromosome"/>
</dbReference>
<organism evidence="2 3">
    <name type="scientific">Falsirhodobacter algicola</name>
    <dbReference type="NCBI Taxonomy" id="2692330"/>
    <lineage>
        <taxon>Bacteria</taxon>
        <taxon>Pseudomonadati</taxon>
        <taxon>Pseudomonadota</taxon>
        <taxon>Alphaproteobacteria</taxon>
        <taxon>Rhodobacterales</taxon>
        <taxon>Paracoccaceae</taxon>
        <taxon>Falsirhodobacter</taxon>
    </lineage>
</organism>
<proteinExistence type="predicted"/>
<name>A0A8J8SJL8_9RHOB</name>
<dbReference type="EMBL" id="CP047289">
    <property type="protein sequence ID" value="QUS34930.1"/>
    <property type="molecule type" value="Genomic_DNA"/>
</dbReference>
<gene>
    <name evidence="2" type="ORF">GR316_00770</name>
</gene>
<keyword evidence="1" id="KW-0472">Membrane</keyword>
<dbReference type="AlphaFoldDB" id="A0A8J8SJL8"/>
<keyword evidence="1" id="KW-0812">Transmembrane</keyword>
<evidence type="ECO:0000313" key="3">
    <source>
        <dbReference type="Proteomes" id="UP000679284"/>
    </source>
</evidence>
<keyword evidence="1" id="KW-1133">Transmembrane helix</keyword>
<reference evidence="2" key="1">
    <citation type="submission" date="2020-01" db="EMBL/GenBank/DDBJ databases">
        <authorList>
            <person name="Yang Y."/>
            <person name="Kwon Y.M."/>
        </authorList>
    </citation>
    <scope>NUCLEOTIDE SEQUENCE</scope>
    <source>
        <strain evidence="2">PG104</strain>
    </source>
</reference>
<dbReference type="RefSeq" id="WP_211784179.1">
    <property type="nucleotide sequence ID" value="NZ_CP047289.1"/>
</dbReference>
<sequence length="104" mass="11153">MDGYGWTLCALWAEGARTLIPSAMGGLTRWITGRRRSLRDAGVAVAGGMLAGFYLWPAILWIIGMEETPHATAMAAYIAGTLGMSAVRALMALVEARAQRLRDA</sequence>
<keyword evidence="3" id="KW-1185">Reference proteome</keyword>
<evidence type="ECO:0000313" key="2">
    <source>
        <dbReference type="EMBL" id="QUS34930.1"/>
    </source>
</evidence>
<evidence type="ECO:0000256" key="1">
    <source>
        <dbReference type="SAM" id="Phobius"/>
    </source>
</evidence>
<feature type="transmembrane region" description="Helical" evidence="1">
    <location>
        <begin position="75"/>
        <end position="94"/>
    </location>
</feature>
<dbReference type="KEGG" id="fap:GR316_00770"/>
<protein>
    <submittedName>
        <fullName evidence="2">Uncharacterized protein</fullName>
    </submittedName>
</protein>
<accession>A0A8J8SJL8</accession>